<feature type="domain" description="Dilute" evidence="13">
    <location>
        <begin position="1172"/>
        <end position="1480"/>
    </location>
</feature>
<dbReference type="SMART" id="SM00242">
    <property type="entry name" value="MYSc"/>
    <property type="match status" value="1"/>
</dbReference>
<reference evidence="16" key="2">
    <citation type="journal article" date="2023" name="Int. J. Mol. Sci.">
        <title>De Novo Assembly and Annotation of 11 Diverse Shrub Willow (Salix) Genomes Reveals Novel Gene Organization in Sex-Linked Regions.</title>
        <authorList>
            <person name="Hyden B."/>
            <person name="Feng K."/>
            <person name="Yates T.B."/>
            <person name="Jawdy S."/>
            <person name="Cereghino C."/>
            <person name="Smart L.B."/>
            <person name="Muchero W."/>
        </authorList>
    </citation>
    <scope>NUCLEOTIDE SEQUENCE</scope>
    <source>
        <tissue evidence="16">Shoot tip</tissue>
    </source>
</reference>
<organism evidence="16 17">
    <name type="scientific">Salix suchowensis</name>
    <dbReference type="NCBI Taxonomy" id="1278906"/>
    <lineage>
        <taxon>Eukaryota</taxon>
        <taxon>Viridiplantae</taxon>
        <taxon>Streptophyta</taxon>
        <taxon>Embryophyta</taxon>
        <taxon>Tracheophyta</taxon>
        <taxon>Spermatophyta</taxon>
        <taxon>Magnoliopsida</taxon>
        <taxon>eudicotyledons</taxon>
        <taxon>Gunneridae</taxon>
        <taxon>Pentapetalae</taxon>
        <taxon>rosids</taxon>
        <taxon>fabids</taxon>
        <taxon>Malpighiales</taxon>
        <taxon>Salicaceae</taxon>
        <taxon>Saliceae</taxon>
        <taxon>Salix</taxon>
    </lineage>
</organism>
<evidence type="ECO:0000256" key="6">
    <source>
        <dbReference type="ARBA" id="ARBA00023054"/>
    </source>
</evidence>
<dbReference type="SMART" id="SM01132">
    <property type="entry name" value="DIL"/>
    <property type="match status" value="1"/>
</dbReference>
<dbReference type="PRINTS" id="PR00193">
    <property type="entry name" value="MYOSINHEAVY"/>
</dbReference>
<keyword evidence="5" id="KW-0112">Calmodulin-binding</keyword>
<dbReference type="InterPro" id="IPR001609">
    <property type="entry name" value="Myosin_head_motor_dom-like"/>
</dbReference>
<dbReference type="CDD" id="cd01384">
    <property type="entry name" value="MYSc_Myo11"/>
    <property type="match status" value="1"/>
</dbReference>
<dbReference type="InterPro" id="IPR000048">
    <property type="entry name" value="IQ_motif_EF-hand-BS"/>
</dbReference>
<evidence type="ECO:0000256" key="7">
    <source>
        <dbReference type="ARBA" id="ARBA00023123"/>
    </source>
</evidence>
<keyword evidence="6 11" id="KW-0175">Coiled coil</keyword>
<dbReference type="PROSITE" id="PS51456">
    <property type="entry name" value="MYOSIN_MOTOR"/>
    <property type="match status" value="1"/>
</dbReference>
<dbReference type="SMART" id="SM00015">
    <property type="entry name" value="IQ"/>
    <property type="match status" value="5"/>
</dbReference>
<gene>
    <name evidence="16" type="ORF">OIU77_004069</name>
</gene>
<evidence type="ECO:0000256" key="5">
    <source>
        <dbReference type="ARBA" id="ARBA00022860"/>
    </source>
</evidence>
<dbReference type="InterPro" id="IPR036961">
    <property type="entry name" value="Kinesin_motor_dom_sf"/>
</dbReference>
<dbReference type="PROSITE" id="PS50096">
    <property type="entry name" value="IQ"/>
    <property type="match status" value="2"/>
</dbReference>
<dbReference type="CDD" id="cd15475">
    <property type="entry name" value="MyosinXI_CBD"/>
    <property type="match status" value="1"/>
</dbReference>
<dbReference type="InterPro" id="IPR036018">
    <property type="entry name" value="MYSc_Myo11"/>
</dbReference>
<proteinExistence type="inferred from homology"/>
<dbReference type="PROSITE" id="PS51844">
    <property type="entry name" value="SH3_LIKE"/>
    <property type="match status" value="1"/>
</dbReference>
<dbReference type="Gene3D" id="1.10.10.820">
    <property type="match status" value="1"/>
</dbReference>
<accession>A0ABQ9AT81</accession>
<evidence type="ECO:0000256" key="1">
    <source>
        <dbReference type="ARBA" id="ARBA00008049"/>
    </source>
</evidence>
<sequence length="1537" mass="174524">MLEERICVEGSTENIIVGSEIWVEDPQLAWLDGKVSKITGQDAEIETSTGKKVTAKLSKIYPKDMEAPAGGVDDMTKLSYLHEPGVLENLKTRYELNEIYTYTGNILIAINPFQRLPHIYDGHMMQQYKGAPFGELSPHVFAVADVAYRAMINEGKSNSILVSGESGAGKTETTKMLMRYLAFLGGRAATEGRTVEQQVLESNPVLEAFGNAKTVRNNNSSRFGKFVEIQFDKHGRISGAAIRTYLLERSRVCQVSNPERNYHCFYLLCAAPQEEVEKYKLGSPKSFHYLNQSTCFELAGVSDAHDYLATRRAMDIVGISAKDQEAIFRVVAAVLHIGNIDFSKGKEADSSVPKDDQAKFHLKTTADLLMCDPVALEDALCKRVMITPEEVIKRSLDPQSAVTSRDGLAKTIYSRLFDWIVDKINSSIGQDPNSKSLIGVLDIYGFESFKTNSFEQFCINFTNEKVAAAFSTRFHDNFQHVFKMEQEEYTKEEIDWSYIEFVDNQDVLDLLEKKPGGIIALLDEACMFPKSTHETFSNKLYQTFKVHKRFIKPKLSRTDFTIAHYAGEVQYQSDHFLDKNKDYVVPEHQDLLNASKCPFVAGLFPRLPEETSKSSKFSSIGSRFKIQLQQLMETLNSTEPHYIRCVKPNNLLKPAVFENVNIMQQLRCGGVLEAIRISMAGYPTRRPFFEFVNRFGLLAPDALEGSYDEKTVCKTILEKKGLKGFQIGKTKIFLRAGQMAELDARRAEVLNNAAKTIQGRIRTHYARKRFIALRKATIVVQSLWRGRLACKVYESLKRQAAAIKIQKHIRLRAMVARKEFRFRKRTKAATIIQARWHCHKSASYYKRLQRSAIVTQTGWRCRVARRELRLLKMAARDTGALREAKDKLEKHVEELTWRLQLEKRLRTDLEEAKAQEVVKFQNSLEEMKNKIEEANALIIKERDAAKKAIDDAPPVIKETQVLVEDTKKIDFSNRRSGKSKAAKSIISFSQSCHWFHALKITLDSEKQRADDTEKKYSEVKEISEERRKKLEETEKKVQQHQESLQRLEEKLANLESENKVLRQQALSMAPNKYLSGRSRSIMQRAESHIPVDAARASSDLQSPSMNQREHSEVDDKPQKSLNEKQQENQELLIRCVAQHLGFSGNRPIAACIIYKCLLQWRSFEVERTSVFDRIIQTIGHAIETQDNNDILSYWLSNASTLLLLLQRTLKASGAAGMAPQRRRSSSATLFGRMTQSFRGAPQGVNLSLINGGINGGVDTLRQVEAKYPALLFKQQLTAYVEKIYGMIRDNLKKEISPLLGLCIQAPRTSRASLVKGARSVSNASAQQALIAHWQGIVKSLGNFLNTLKLNHVPPFLVRKVFTQIFSFINVQLFNSLLLRRECCSFSNGEYVKAGLAELEHWCYKATDEYAGSAWDELKHIRQAIGFLVIHQKPKKTLDEISHDLCPVLSIQQLYRISTMYWDDKYGTHSVISNMRVLMTEDSNNAVSNSFLLDDDSSIPFSVDDLSKSMEQIDIADIEPPPLIRENSGFSFLLPQCD</sequence>
<evidence type="ECO:0000259" key="15">
    <source>
        <dbReference type="PROSITE" id="PS51844"/>
    </source>
</evidence>
<dbReference type="Pfam" id="PF00063">
    <property type="entry name" value="Myosin_head"/>
    <property type="match status" value="1"/>
</dbReference>
<evidence type="ECO:0000256" key="10">
    <source>
        <dbReference type="PROSITE-ProRule" id="PRU00782"/>
    </source>
</evidence>
<dbReference type="Proteomes" id="UP001141253">
    <property type="component" value="Chromosome 13"/>
</dbReference>
<dbReference type="PANTHER" id="PTHR13140">
    <property type="entry name" value="MYOSIN"/>
    <property type="match status" value="1"/>
</dbReference>
<dbReference type="Gene3D" id="3.40.850.10">
    <property type="entry name" value="Kinesin motor domain"/>
    <property type="match status" value="1"/>
</dbReference>
<dbReference type="PANTHER" id="PTHR13140:SF792">
    <property type="entry name" value="MYOSIN-9"/>
    <property type="match status" value="1"/>
</dbReference>
<dbReference type="InterPro" id="IPR037975">
    <property type="entry name" value="MyosinXI_CBD"/>
</dbReference>
<dbReference type="PROSITE" id="PS51126">
    <property type="entry name" value="DILUTE"/>
    <property type="match status" value="1"/>
</dbReference>
<dbReference type="SUPFAM" id="SSF52540">
    <property type="entry name" value="P-loop containing nucleoside triphosphate hydrolases"/>
    <property type="match status" value="2"/>
</dbReference>
<name>A0ABQ9AT81_9ROSI</name>
<dbReference type="InterPro" id="IPR004009">
    <property type="entry name" value="SH3_Myosin"/>
</dbReference>
<protein>
    <submittedName>
        <fullName evidence="16">Uncharacterized protein</fullName>
    </submittedName>
</protein>
<dbReference type="Gene3D" id="1.20.58.530">
    <property type="match status" value="1"/>
</dbReference>
<feature type="compositionally biased region" description="Basic and acidic residues" evidence="12">
    <location>
        <begin position="1107"/>
        <end position="1124"/>
    </location>
</feature>
<evidence type="ECO:0000259" key="13">
    <source>
        <dbReference type="PROSITE" id="PS51126"/>
    </source>
</evidence>
<evidence type="ECO:0000256" key="2">
    <source>
        <dbReference type="ARBA" id="ARBA00022737"/>
    </source>
</evidence>
<evidence type="ECO:0000256" key="3">
    <source>
        <dbReference type="ARBA" id="ARBA00022741"/>
    </source>
</evidence>
<dbReference type="Pfam" id="PF02736">
    <property type="entry name" value="Myosin_N"/>
    <property type="match status" value="1"/>
</dbReference>
<keyword evidence="9 10" id="KW-0009">Actin-binding</keyword>
<feature type="domain" description="Myosin motor" evidence="14">
    <location>
        <begin position="70"/>
        <end position="747"/>
    </location>
</feature>
<feature type="region of interest" description="Disordered" evidence="12">
    <location>
        <begin position="1096"/>
        <end position="1124"/>
    </location>
</feature>
<keyword evidence="4 10" id="KW-0067">ATP-binding</keyword>
<comment type="similarity">
    <text evidence="1">Belongs to the TRAFAC class myosin-kinesin ATPase superfamily. Myosin family. Plant myosin class XI subfamily.</text>
</comment>
<dbReference type="Gene3D" id="1.20.120.720">
    <property type="entry name" value="Myosin VI head, motor domain, U50 subdomain"/>
    <property type="match status" value="1"/>
</dbReference>
<dbReference type="EMBL" id="JAPFFI010000015">
    <property type="protein sequence ID" value="KAJ6359988.1"/>
    <property type="molecule type" value="Genomic_DNA"/>
</dbReference>
<evidence type="ECO:0000256" key="12">
    <source>
        <dbReference type="SAM" id="MobiDB-lite"/>
    </source>
</evidence>
<feature type="region of interest" description="Disordered" evidence="12">
    <location>
        <begin position="1006"/>
        <end position="1026"/>
    </location>
</feature>
<keyword evidence="17" id="KW-1185">Reference proteome</keyword>
<feature type="region of interest" description="Actin-binding" evidence="10">
    <location>
        <begin position="628"/>
        <end position="650"/>
    </location>
</feature>
<dbReference type="InterPro" id="IPR027417">
    <property type="entry name" value="P-loop_NTPase"/>
</dbReference>
<keyword evidence="3 10" id="KW-0547">Nucleotide-binding</keyword>
<comment type="caution">
    <text evidence="16">The sequence shown here is derived from an EMBL/GenBank/DDBJ whole genome shotgun (WGS) entry which is preliminary data.</text>
</comment>
<dbReference type="Pfam" id="PF00612">
    <property type="entry name" value="IQ"/>
    <property type="match status" value="1"/>
</dbReference>
<evidence type="ECO:0000256" key="9">
    <source>
        <dbReference type="ARBA" id="ARBA00023203"/>
    </source>
</evidence>
<feature type="coiled-coil region" evidence="11">
    <location>
        <begin position="885"/>
        <end position="944"/>
    </location>
</feature>
<reference evidence="16" key="1">
    <citation type="submission" date="2022-10" db="EMBL/GenBank/DDBJ databases">
        <authorList>
            <person name="Hyden B.L."/>
            <person name="Feng K."/>
            <person name="Yates T."/>
            <person name="Jawdy S."/>
            <person name="Smart L.B."/>
            <person name="Muchero W."/>
        </authorList>
    </citation>
    <scope>NUCLEOTIDE SEQUENCE</scope>
    <source>
        <tissue evidence="16">Shoot tip</tissue>
    </source>
</reference>
<keyword evidence="7 10" id="KW-0518">Myosin</keyword>
<dbReference type="Gene3D" id="1.20.5.190">
    <property type="match status" value="2"/>
</dbReference>
<dbReference type="InterPro" id="IPR002710">
    <property type="entry name" value="Dilute_dom"/>
</dbReference>
<keyword evidence="2" id="KW-0677">Repeat</keyword>
<evidence type="ECO:0000313" key="16">
    <source>
        <dbReference type="EMBL" id="KAJ6359988.1"/>
    </source>
</evidence>
<dbReference type="Gene3D" id="3.30.70.1590">
    <property type="match status" value="1"/>
</dbReference>
<feature type="binding site" evidence="10">
    <location>
        <begin position="164"/>
        <end position="171"/>
    </location>
    <ligand>
        <name>ATP</name>
        <dbReference type="ChEBI" id="CHEBI:30616"/>
    </ligand>
</feature>
<evidence type="ECO:0000259" key="14">
    <source>
        <dbReference type="PROSITE" id="PS51456"/>
    </source>
</evidence>
<evidence type="ECO:0000313" key="17">
    <source>
        <dbReference type="Proteomes" id="UP001141253"/>
    </source>
</evidence>
<keyword evidence="8 10" id="KW-0505">Motor protein</keyword>
<evidence type="ECO:0000256" key="11">
    <source>
        <dbReference type="SAM" id="Coils"/>
    </source>
</evidence>
<dbReference type="Pfam" id="PF01843">
    <property type="entry name" value="DIL"/>
    <property type="match status" value="1"/>
</dbReference>
<evidence type="ECO:0000256" key="4">
    <source>
        <dbReference type="ARBA" id="ARBA00022840"/>
    </source>
</evidence>
<evidence type="ECO:0000256" key="8">
    <source>
        <dbReference type="ARBA" id="ARBA00023175"/>
    </source>
</evidence>
<feature type="domain" description="Myosin N-terminal SH3-like" evidence="15">
    <location>
        <begin position="16"/>
        <end position="65"/>
    </location>
</feature>